<keyword evidence="2" id="KW-1185">Reference proteome</keyword>
<evidence type="ECO:0000313" key="1">
    <source>
        <dbReference type="EMBL" id="MED6150054.1"/>
    </source>
</evidence>
<dbReference type="Proteomes" id="UP001341840">
    <property type="component" value="Unassembled WGS sequence"/>
</dbReference>
<gene>
    <name evidence="1" type="ORF">PIB30_068493</name>
</gene>
<evidence type="ECO:0000313" key="2">
    <source>
        <dbReference type="Proteomes" id="UP001341840"/>
    </source>
</evidence>
<reference evidence="1 2" key="1">
    <citation type="journal article" date="2023" name="Plants (Basel)">
        <title>Bridging the Gap: Combining Genomics and Transcriptomics Approaches to Understand Stylosanthes scabra, an Orphan Legume from the Brazilian Caatinga.</title>
        <authorList>
            <person name="Ferreira-Neto J.R.C."/>
            <person name="da Silva M.D."/>
            <person name="Binneck E."/>
            <person name="de Melo N.F."/>
            <person name="da Silva R.H."/>
            <person name="de Melo A.L.T.M."/>
            <person name="Pandolfi V."/>
            <person name="Bustamante F.O."/>
            <person name="Brasileiro-Vidal A.C."/>
            <person name="Benko-Iseppon A.M."/>
        </authorList>
    </citation>
    <scope>NUCLEOTIDE SEQUENCE [LARGE SCALE GENOMIC DNA]</scope>
    <source>
        <tissue evidence="1">Leaves</tissue>
    </source>
</reference>
<organism evidence="1 2">
    <name type="scientific">Stylosanthes scabra</name>
    <dbReference type="NCBI Taxonomy" id="79078"/>
    <lineage>
        <taxon>Eukaryota</taxon>
        <taxon>Viridiplantae</taxon>
        <taxon>Streptophyta</taxon>
        <taxon>Embryophyta</taxon>
        <taxon>Tracheophyta</taxon>
        <taxon>Spermatophyta</taxon>
        <taxon>Magnoliopsida</taxon>
        <taxon>eudicotyledons</taxon>
        <taxon>Gunneridae</taxon>
        <taxon>Pentapetalae</taxon>
        <taxon>rosids</taxon>
        <taxon>fabids</taxon>
        <taxon>Fabales</taxon>
        <taxon>Fabaceae</taxon>
        <taxon>Papilionoideae</taxon>
        <taxon>50 kb inversion clade</taxon>
        <taxon>dalbergioids sensu lato</taxon>
        <taxon>Dalbergieae</taxon>
        <taxon>Pterocarpus clade</taxon>
        <taxon>Stylosanthes</taxon>
    </lineage>
</organism>
<name>A0ABU6TMN3_9FABA</name>
<comment type="caution">
    <text evidence="1">The sequence shown here is derived from an EMBL/GenBank/DDBJ whole genome shotgun (WGS) entry which is preliminary data.</text>
</comment>
<protein>
    <submittedName>
        <fullName evidence="1">Uncharacterized protein</fullName>
    </submittedName>
</protein>
<accession>A0ABU6TMN3</accession>
<sequence>MRTRLVDLLRSIQRRLCRDGRKRLGMIYYRLPISVVAQGVKYGCFAIETDEDLQVLFHCRRQFPRCEPQSCLWRCLIHLRVLVVPLRIHIPPMLPGRLALRSSTIQRSFGELTVAIAAAPHPVSVPVVEKDPELLVEETLRANDSDDEP</sequence>
<dbReference type="EMBL" id="JASCZI010091356">
    <property type="protein sequence ID" value="MED6150054.1"/>
    <property type="molecule type" value="Genomic_DNA"/>
</dbReference>
<proteinExistence type="predicted"/>